<feature type="transmembrane region" description="Helical" evidence="2">
    <location>
        <begin position="286"/>
        <end position="309"/>
    </location>
</feature>
<name>Q5CZ45_CAEEL</name>
<evidence type="ECO:0000256" key="1">
    <source>
        <dbReference type="SAM" id="MobiDB-lite"/>
    </source>
</evidence>
<gene>
    <name evidence="3" type="ORF">CELE_T21C12.8</name>
    <name evidence="3 5" type="ORF">T21C12.8</name>
</gene>
<dbReference type="KEGG" id="cel:CELE_T21C12.8"/>
<dbReference type="UCSC" id="T21C12.8">
    <property type="organism name" value="c. elegans"/>
</dbReference>
<keyword evidence="2" id="KW-0812">Transmembrane</keyword>
<dbReference type="OrthoDB" id="5849862at2759"/>
<dbReference type="ExpressionAtlas" id="Q5CZ45">
    <property type="expression patterns" value="baseline and differential"/>
</dbReference>
<dbReference type="FunCoup" id="Q5CZ45">
    <property type="interactions" value="268"/>
</dbReference>
<accession>Q5CZ45</accession>
<organism evidence="3 4">
    <name type="scientific">Caenorhabditis elegans</name>
    <dbReference type="NCBI Taxonomy" id="6239"/>
    <lineage>
        <taxon>Eukaryota</taxon>
        <taxon>Metazoa</taxon>
        <taxon>Ecdysozoa</taxon>
        <taxon>Nematoda</taxon>
        <taxon>Chromadorea</taxon>
        <taxon>Rhabditida</taxon>
        <taxon>Rhabditina</taxon>
        <taxon>Rhabditomorpha</taxon>
        <taxon>Rhabditoidea</taxon>
        <taxon>Rhabditidae</taxon>
        <taxon>Peloderinae</taxon>
        <taxon>Caenorhabditis</taxon>
    </lineage>
</organism>
<keyword evidence="2" id="KW-1133">Transmembrane helix</keyword>
<dbReference type="eggNOG" id="ENOG502TFQ1">
    <property type="taxonomic scope" value="Eukaryota"/>
</dbReference>
<dbReference type="AlphaFoldDB" id="Q5CZ45"/>
<feature type="transmembrane region" description="Helical" evidence="2">
    <location>
        <begin position="248"/>
        <end position="274"/>
    </location>
</feature>
<dbReference type="HOGENOM" id="CLU_047619_0_0_1"/>
<proteinExistence type="predicted"/>
<feature type="transmembrane region" description="Helical" evidence="2">
    <location>
        <begin position="38"/>
        <end position="58"/>
    </location>
</feature>
<reference evidence="3 4" key="1">
    <citation type="journal article" date="1998" name="Science">
        <title>Genome sequence of the nematode C. elegans: a platform for investigating biology.</title>
        <authorList>
            <consortium name="The C. elegans sequencing consortium"/>
            <person name="Sulson J.E."/>
            <person name="Waterston R."/>
        </authorList>
    </citation>
    <scope>NUCLEOTIDE SEQUENCE [LARGE SCALE GENOMIC DNA]</scope>
    <source>
        <strain evidence="3 4">Bristol N2</strain>
    </source>
</reference>
<evidence type="ECO:0000313" key="5">
    <source>
        <dbReference type="WormBase" id="T21C12.8a"/>
    </source>
</evidence>
<dbReference type="RefSeq" id="NP_001255081.1">
    <property type="nucleotide sequence ID" value="NM_001268152.1"/>
</dbReference>
<dbReference type="Proteomes" id="UP000001940">
    <property type="component" value="Chromosome III"/>
</dbReference>
<dbReference type="AGR" id="WB:WBGene00043998"/>
<dbReference type="GeneID" id="3565822"/>
<keyword evidence="4" id="KW-1185">Reference proteome</keyword>
<protein>
    <submittedName>
        <fullName evidence="3">XK-related protein</fullName>
    </submittedName>
</protein>
<dbReference type="Bgee" id="WBGene00043998">
    <property type="expression patterns" value="Expressed in embryo and 2 other cell types or tissues"/>
</dbReference>
<dbReference type="WormBase" id="T21C12.8a">
    <property type="protein sequence ID" value="CE44939"/>
    <property type="gene ID" value="WBGene00043998"/>
</dbReference>
<evidence type="ECO:0000256" key="2">
    <source>
        <dbReference type="SAM" id="Phobius"/>
    </source>
</evidence>
<dbReference type="InParanoid" id="Q5CZ45"/>
<keyword evidence="2" id="KW-0472">Membrane</keyword>
<sequence>MKSLNYIEMLSNGDIKAPCHLFSMGADIYATTVLFRRVSIRMGLLTGTVMCLVFYIYLRRLLSYERLIHSAELFRHNWCVETEEKEKRLKIDVKNRLFDTSIDGNIDEKGAALPKSHNTTNSDGDPGSEQEYLGLLPRDKLAAFHNPIRMRIWLYVLLICTSLIVWLILLVEMTSYATGFNTRFMFSHDSFAFSWMYEVLGAHRTLMDVEDERHKCIGKMSELKSGLSSGVMTIIKIFVYERSLSPNIVSTCIPILSMAILFDLGVQGLFFCRLNHRGETQNGKRYVYFYSVGKTFFITFFVFSMFLLFASLTEQYVYNADRHRD</sequence>
<dbReference type="OMA" id="LFRHNWC"/>
<feature type="transmembrane region" description="Helical" evidence="2">
    <location>
        <begin position="152"/>
        <end position="171"/>
    </location>
</feature>
<evidence type="ECO:0000313" key="3">
    <source>
        <dbReference type="EMBL" id="CAI06050.5"/>
    </source>
</evidence>
<dbReference type="CTD" id="3565822"/>
<dbReference type="EMBL" id="BX284603">
    <property type="protein sequence ID" value="CAI06050.5"/>
    <property type="molecule type" value="Genomic_DNA"/>
</dbReference>
<feature type="region of interest" description="Disordered" evidence="1">
    <location>
        <begin position="109"/>
        <end position="128"/>
    </location>
</feature>
<dbReference type="PaxDb" id="6239-T21C12.8a"/>
<evidence type="ECO:0000313" key="4">
    <source>
        <dbReference type="Proteomes" id="UP000001940"/>
    </source>
</evidence>